<dbReference type="STRING" id="447093.C0NUF4"/>
<evidence type="ECO:0000256" key="1">
    <source>
        <dbReference type="SAM" id="MobiDB-lite"/>
    </source>
</evidence>
<sequence length="644" mass="71624">MADPISSITDLRIFVFALAIFRERTNFLAPSFIAKRNESIREKGIPSKAKGNESPCISSAGPRKHVINLSHFEALSKAETALPMVGMVSFRSPTSVDYQDHGRDVKAWRRGNSGASAGGPDPPHPTCPQALNKTLHLIPPVSTLWHAHNPRLAFVVQRPRIFSTPITSLLKGLPSHPKNQSRKSSCNVTFAALNLMFNPNSSSPTPNPTSHTRPYRKSFTLPATPSKLALPRGECRFILLHPSIPNQRCSCQGFRRNESCPGTTCECGHQACYHIPSNMVSSSQVSEPVSPPALAALLERVSQLEEQQRHDRSLWEEALKEERRARREDARVLREAMHSFYKFMEREVPQKFAAVDDKTDSLLDHVSRLEERIGIIDDSTMGLETRVFDLEGDDSDGDDLGDVHGNGVDTLEREGMKAEKPIGEDERNPKRARRKWQTSHKADMEQRMSSFKLDGVFQPDGNYHCQTSMMPSKSTAASQCHFVSISKSPRIPSYSPATDSAFPLDLIKGHSPRTGAHTYVHRLTSPSGDFVTPLLSKQEIPPFKTIQHATAIHTASVPLIKPPRPRSASAMQNVVRRDSASQQQFFRAYPSPEEKGIGPYCELPNPPPGKRKFDAEGYEPETRQRPVFIPMPPPLSLSASHLKA</sequence>
<feature type="compositionally biased region" description="Low complexity" evidence="1">
    <location>
        <begin position="199"/>
        <end position="210"/>
    </location>
</feature>
<feature type="region of interest" description="Disordered" evidence="1">
    <location>
        <begin position="108"/>
        <end position="128"/>
    </location>
</feature>
<evidence type="ECO:0000313" key="3">
    <source>
        <dbReference type="Proteomes" id="UP000001631"/>
    </source>
</evidence>
<feature type="compositionally biased region" description="Basic and acidic residues" evidence="1">
    <location>
        <begin position="410"/>
        <end position="429"/>
    </location>
</feature>
<dbReference type="EMBL" id="GG663372">
    <property type="protein sequence ID" value="EEH05034.1"/>
    <property type="molecule type" value="Genomic_DNA"/>
</dbReference>
<keyword evidence="3" id="KW-1185">Reference proteome</keyword>
<name>C0NUF4_AJECG</name>
<protein>
    <submittedName>
        <fullName evidence="2">Uncharacterized protein</fullName>
    </submittedName>
</protein>
<dbReference type="HOGENOM" id="CLU_519677_0_0_1"/>
<dbReference type="GeneID" id="69040001"/>
<dbReference type="AlphaFoldDB" id="C0NUF4"/>
<accession>C0NUF4</accession>
<feature type="compositionally biased region" description="Basic and acidic residues" evidence="1">
    <location>
        <begin position="611"/>
        <end position="624"/>
    </location>
</feature>
<feature type="region of interest" description="Disordered" evidence="1">
    <location>
        <begin position="591"/>
        <end position="644"/>
    </location>
</feature>
<proteinExistence type="predicted"/>
<dbReference type="RefSeq" id="XP_045285515.1">
    <property type="nucleotide sequence ID" value="XM_045434034.1"/>
</dbReference>
<reference evidence="2" key="1">
    <citation type="submission" date="2009-02" db="EMBL/GenBank/DDBJ databases">
        <title>The Genome Sequence of Ajellomyces capsulatus strain G186AR.</title>
        <authorList>
            <consortium name="The Broad Institute Genome Sequencing Platform"/>
            <person name="Champion M."/>
            <person name="Cuomo C."/>
            <person name="Ma L.-J."/>
            <person name="Henn M.R."/>
            <person name="Sil A."/>
            <person name="Goldman B."/>
            <person name="Young S.K."/>
            <person name="Kodira C.D."/>
            <person name="Zeng Q."/>
            <person name="Koehrsen M."/>
            <person name="Alvarado L."/>
            <person name="Berlin A."/>
            <person name="Borenstein D."/>
            <person name="Chen Z."/>
            <person name="Engels R."/>
            <person name="Freedman E."/>
            <person name="Gellesch M."/>
            <person name="Goldberg J."/>
            <person name="Griggs A."/>
            <person name="Gujja S."/>
            <person name="Heiman D."/>
            <person name="Hepburn T."/>
            <person name="Howarth C."/>
            <person name="Jen D."/>
            <person name="Larson L."/>
            <person name="Lewis B."/>
            <person name="Mehta T."/>
            <person name="Park D."/>
            <person name="Pearson M."/>
            <person name="Roberts A."/>
            <person name="Saif S."/>
            <person name="Shea T."/>
            <person name="Shenoy N."/>
            <person name="Sisk P."/>
            <person name="Stolte C."/>
            <person name="Sykes S."/>
            <person name="Walk T."/>
            <person name="White J."/>
            <person name="Yandava C."/>
            <person name="Klein B."/>
            <person name="McEwen J.G."/>
            <person name="Puccia R."/>
            <person name="Goldman G.H."/>
            <person name="Felipe M.S."/>
            <person name="Nino-Vega G."/>
            <person name="San-Blas G."/>
            <person name="Taylor J."/>
            <person name="Mendoza L."/>
            <person name="Galagan J."/>
            <person name="Nusbaum C."/>
            <person name="Birren B."/>
        </authorList>
    </citation>
    <scope>NUCLEOTIDE SEQUENCE</scope>
    <source>
        <strain evidence="2">G186AR</strain>
    </source>
</reference>
<dbReference type="VEuPathDB" id="FungiDB:I7I50_12152"/>
<dbReference type="InParanoid" id="C0NUF4"/>
<feature type="region of interest" description="Disordered" evidence="1">
    <location>
        <begin position="199"/>
        <end position="219"/>
    </location>
</feature>
<feature type="region of interest" description="Disordered" evidence="1">
    <location>
        <begin position="392"/>
        <end position="445"/>
    </location>
</feature>
<gene>
    <name evidence="2" type="ORF">HCBG_06985</name>
</gene>
<dbReference type="Proteomes" id="UP000001631">
    <property type="component" value="Unassembled WGS sequence"/>
</dbReference>
<organism evidence="2 3">
    <name type="scientific">Ajellomyces capsulatus (strain G186AR / H82 / ATCC MYA-2454 / RMSCC 2432)</name>
    <name type="common">Darling's disease fungus</name>
    <name type="synonym">Histoplasma capsulatum</name>
    <dbReference type="NCBI Taxonomy" id="447093"/>
    <lineage>
        <taxon>Eukaryota</taxon>
        <taxon>Fungi</taxon>
        <taxon>Dikarya</taxon>
        <taxon>Ascomycota</taxon>
        <taxon>Pezizomycotina</taxon>
        <taxon>Eurotiomycetes</taxon>
        <taxon>Eurotiomycetidae</taxon>
        <taxon>Onygenales</taxon>
        <taxon>Ajellomycetaceae</taxon>
        <taxon>Histoplasma</taxon>
    </lineage>
</organism>
<evidence type="ECO:0000313" key="2">
    <source>
        <dbReference type="EMBL" id="EEH05034.1"/>
    </source>
</evidence>